<evidence type="ECO:0000313" key="1">
    <source>
        <dbReference type="EMBL" id="CDO67181.1"/>
    </source>
</evidence>
<evidence type="ECO:0000313" key="2">
    <source>
        <dbReference type="Proteomes" id="UP000027581"/>
    </source>
</evidence>
<protein>
    <submittedName>
        <fullName evidence="1">Uncharacterized protein</fullName>
    </submittedName>
</protein>
<dbReference type="AlphaFoldDB" id="A0A060S0G1"/>
<dbReference type="PhylomeDB" id="A0A060S0G1"/>
<dbReference type="VEuPathDB" id="PlasmoDB:PRCDC_1470900"/>
<proteinExistence type="predicted"/>
<reference evidence="1" key="2">
    <citation type="submission" date="2014-05" db="EMBL/GenBank/DDBJ databases">
        <title>The genome sequences of chimpanzee malaria parasites reveal the path to human adaptation.</title>
        <authorList>
            <person name="Otto T.D."/>
            <person name="Rayner J.C."/>
            <person name="Boehme U."/>
            <person name="Pain A."/>
            <person name="Spottiswoode N."/>
            <person name="Sanders M."/>
            <person name="Quail M."/>
            <person name="Ollomo B."/>
            <person name="Renaud F."/>
            <person name="Thomas A.W."/>
            <person name="Prugnolle F."/>
            <person name="Conway D.J."/>
            <person name="Newbold C."/>
            <person name="Berriman M."/>
        </authorList>
    </citation>
    <scope>NUCLEOTIDE SEQUENCE [LARGE SCALE GENOMIC DNA]</scope>
    <source>
        <strain evidence="1">CDC</strain>
    </source>
</reference>
<name>A0A060S0G1_PLARE</name>
<sequence length="641" mass="75696">MGVYFSEVKGYIYDDIKGNDIYDDIKRSDIYDDIKGNDMYDDIKRSDIYDDIKGNDMYDDIKGNDIYDDIKGNDIYDDIKGNNIYDDIKGNDIYDNIKNNNENIHVGIYDGQKKRHVEKRKHQMKCRDEENILYDSKVEEENYNDTIVGEESNHNMKIEKEDIPLKGSIKKSKILYKECIPHEENEIKNVRNENNIVDKIVVKLSDRTCTYEEDDYINNMTIKKKENIEEGIKLLSNLKDDVVIGCVENKEDKEKIKISQCNYDKMRVRYNECKYNGYVKDGDKYNDSNNNDSNIHIHSNNVKSFLYDNSTDTCAASTFSALINKDRIYHYDKPDSYNHINFVESEKKLEPKKETITFSFRDKYYEELKDVDPRCSTFFQNDKDEYTNYMLIKDEHIKDHVLKEKKEKSSVLCKGYNLYGNKSVERLYNNKCINKNIKGKMKDNKIKKIKGISCDKNIYSIHNRIRKKEEDICVKDGMQNGKKIKEKNKIHIKLQDVFDMKTCKNNDMFTCPMKKEKPIDAYKNYGNILYTWILNKKNFNYPTSIKGKDKKVYNIDDVEKKSLQRIYESKLSEKSKEEKKNGSLNNRTDIKNKKGILKNKSIVYKDNKTMNGFNLRDNLLNILDTSKLYPKCELICRIKKS</sequence>
<dbReference type="VEuPathDB" id="PlasmoDB:PRG01_1471600"/>
<accession>A0A060S0G1</accession>
<keyword evidence="2" id="KW-1185">Reference proteome</keyword>
<dbReference type="EMBL" id="HG810775">
    <property type="protein sequence ID" value="CDO67181.1"/>
    <property type="molecule type" value="Genomic_DNA"/>
</dbReference>
<gene>
    <name evidence="1" type="ORF">PRCDC_1470900</name>
</gene>
<dbReference type="Proteomes" id="UP000027581">
    <property type="component" value="Unassembled WGS sequence"/>
</dbReference>
<organism evidence="1 2">
    <name type="scientific">Plasmodium reichenowi</name>
    <dbReference type="NCBI Taxonomy" id="5854"/>
    <lineage>
        <taxon>Eukaryota</taxon>
        <taxon>Sar</taxon>
        <taxon>Alveolata</taxon>
        <taxon>Apicomplexa</taxon>
        <taxon>Aconoidasida</taxon>
        <taxon>Haemosporida</taxon>
        <taxon>Plasmodiidae</taxon>
        <taxon>Plasmodium</taxon>
        <taxon>Plasmodium (Laverania)</taxon>
    </lineage>
</organism>
<reference evidence="1" key="1">
    <citation type="submission" date="2014-01" db="EMBL/GenBank/DDBJ databases">
        <authorList>
            <person name="Aslett M."/>
        </authorList>
    </citation>
    <scope>NUCLEOTIDE SEQUENCE</scope>
    <source>
        <strain evidence="1">CDC</strain>
    </source>
</reference>